<keyword evidence="2" id="KW-0805">Transcription regulation</keyword>
<dbReference type="GO" id="GO:0003677">
    <property type="term" value="F:DNA binding"/>
    <property type="evidence" value="ECO:0007669"/>
    <property type="project" value="UniProtKB-KW"/>
</dbReference>
<comment type="caution">
    <text evidence="6">The sequence shown here is derived from an EMBL/GenBank/DDBJ whole genome shotgun (WGS) entry which is preliminary data.</text>
</comment>
<evidence type="ECO:0000256" key="1">
    <source>
        <dbReference type="ARBA" id="ARBA00009437"/>
    </source>
</evidence>
<reference evidence="6 7" key="2">
    <citation type="submission" date="2020-02" db="EMBL/GenBank/DDBJ databases">
        <title>The new genus of Enterobacteriales.</title>
        <authorList>
            <person name="Kim I.S."/>
        </authorList>
    </citation>
    <scope>NUCLEOTIDE SEQUENCE [LARGE SCALE GENOMIC DNA]</scope>
    <source>
        <strain evidence="6 7">SAP-6</strain>
    </source>
</reference>
<dbReference type="Pfam" id="PF00126">
    <property type="entry name" value="HTH_1"/>
    <property type="match status" value="1"/>
</dbReference>
<dbReference type="PANTHER" id="PTHR30346">
    <property type="entry name" value="TRANSCRIPTIONAL DUAL REGULATOR HCAR-RELATED"/>
    <property type="match status" value="1"/>
</dbReference>
<dbReference type="GO" id="GO:0003700">
    <property type="term" value="F:DNA-binding transcription factor activity"/>
    <property type="evidence" value="ECO:0007669"/>
    <property type="project" value="InterPro"/>
</dbReference>
<organism evidence="6 7">
    <name type="scientific">Acerihabitans arboris</name>
    <dbReference type="NCBI Taxonomy" id="2691583"/>
    <lineage>
        <taxon>Bacteria</taxon>
        <taxon>Pseudomonadati</taxon>
        <taxon>Pseudomonadota</taxon>
        <taxon>Gammaproteobacteria</taxon>
        <taxon>Enterobacterales</taxon>
        <taxon>Pectobacteriaceae</taxon>
        <taxon>Acerihabitans</taxon>
    </lineage>
</organism>
<dbReference type="GO" id="GO:0032993">
    <property type="term" value="C:protein-DNA complex"/>
    <property type="evidence" value="ECO:0007669"/>
    <property type="project" value="TreeGrafter"/>
</dbReference>
<dbReference type="PANTHER" id="PTHR30346:SF0">
    <property type="entry name" value="HCA OPERON TRANSCRIPTIONAL ACTIVATOR HCAR"/>
    <property type="match status" value="1"/>
</dbReference>
<feature type="domain" description="HTH lysR-type" evidence="5">
    <location>
        <begin position="1"/>
        <end position="60"/>
    </location>
</feature>
<dbReference type="SUPFAM" id="SSF46785">
    <property type="entry name" value="Winged helix' DNA-binding domain"/>
    <property type="match status" value="1"/>
</dbReference>
<dbReference type="RefSeq" id="WP_162366398.1">
    <property type="nucleotide sequence ID" value="NZ_WUBS01000008.1"/>
</dbReference>
<evidence type="ECO:0000313" key="7">
    <source>
        <dbReference type="Proteomes" id="UP000461443"/>
    </source>
</evidence>
<evidence type="ECO:0000256" key="3">
    <source>
        <dbReference type="ARBA" id="ARBA00023125"/>
    </source>
</evidence>
<dbReference type="SUPFAM" id="SSF53850">
    <property type="entry name" value="Periplasmic binding protein-like II"/>
    <property type="match status" value="1"/>
</dbReference>
<comment type="similarity">
    <text evidence="1">Belongs to the LysR transcriptional regulatory family.</text>
</comment>
<dbReference type="Gene3D" id="1.10.10.10">
    <property type="entry name" value="Winged helix-like DNA-binding domain superfamily/Winged helix DNA-binding domain"/>
    <property type="match status" value="1"/>
</dbReference>
<reference evidence="6 7" key="1">
    <citation type="submission" date="2019-12" db="EMBL/GenBank/DDBJ databases">
        <authorList>
            <person name="Lee S.D."/>
        </authorList>
    </citation>
    <scope>NUCLEOTIDE SEQUENCE [LARGE SCALE GENOMIC DNA]</scope>
    <source>
        <strain evidence="6 7">SAP-6</strain>
    </source>
</reference>
<keyword evidence="7" id="KW-1185">Reference proteome</keyword>
<evidence type="ECO:0000256" key="2">
    <source>
        <dbReference type="ARBA" id="ARBA00023015"/>
    </source>
</evidence>
<dbReference type="InterPro" id="IPR036388">
    <property type="entry name" value="WH-like_DNA-bd_sf"/>
</dbReference>
<dbReference type="EMBL" id="WUBS01000008">
    <property type="protein sequence ID" value="NDL63684.1"/>
    <property type="molecule type" value="Genomic_DNA"/>
</dbReference>
<proteinExistence type="inferred from homology"/>
<evidence type="ECO:0000313" key="6">
    <source>
        <dbReference type="EMBL" id="NDL63684.1"/>
    </source>
</evidence>
<keyword evidence="4" id="KW-0804">Transcription</keyword>
<dbReference type="Proteomes" id="UP000461443">
    <property type="component" value="Unassembled WGS sequence"/>
</dbReference>
<protein>
    <submittedName>
        <fullName evidence="6">LysR family transcriptional regulator</fullName>
    </submittedName>
</protein>
<sequence>MILISKTLRYFIITAQEQSIRLASIILCITPSPLCRTIKMFELSLGHKLFIRTSNGLKLTSYGSDLYATLLPVYQEVCDLENKILKKTTRNNNSSANFKLGLDHHDYSYLSPLFSSPLFKETKKDISLEYYSPDTTNMDELLKNGHCQVFFSDKKLPCPPGVIHKELSEDAIMLAVKNDIDIRHRPLDEIIAGNVLVQYESQLNESINQEIEEHIEKHKLKLKRVFIPEFYVQLSMIEKGDAIGFFPASINHVIDDRKYKIKLLPFDFNNKELLIQRHVYFLKINQDFVNINILPLISSREKEMVY</sequence>
<dbReference type="Gene3D" id="3.40.190.10">
    <property type="entry name" value="Periplasmic binding protein-like II"/>
    <property type="match status" value="2"/>
</dbReference>
<dbReference type="PROSITE" id="PS50931">
    <property type="entry name" value="HTH_LYSR"/>
    <property type="match status" value="1"/>
</dbReference>
<evidence type="ECO:0000256" key="4">
    <source>
        <dbReference type="ARBA" id="ARBA00023163"/>
    </source>
</evidence>
<evidence type="ECO:0000259" key="5">
    <source>
        <dbReference type="PROSITE" id="PS50931"/>
    </source>
</evidence>
<name>A0A845SL39_9GAMM</name>
<accession>A0A845SL39</accession>
<keyword evidence="3" id="KW-0238">DNA-binding</keyword>
<gene>
    <name evidence="6" type="ORF">GRH90_13110</name>
</gene>
<dbReference type="InterPro" id="IPR036390">
    <property type="entry name" value="WH_DNA-bd_sf"/>
</dbReference>
<dbReference type="AlphaFoldDB" id="A0A845SL39"/>
<dbReference type="InterPro" id="IPR000847">
    <property type="entry name" value="LysR_HTH_N"/>
</dbReference>